<evidence type="ECO:0000259" key="10">
    <source>
        <dbReference type="PROSITE" id="PS50010"/>
    </source>
</evidence>
<feature type="domain" description="DH" evidence="10">
    <location>
        <begin position="245"/>
        <end position="446"/>
    </location>
</feature>
<gene>
    <name evidence="12" type="ORF">OXX778_LOCUS2215</name>
</gene>
<dbReference type="InterPro" id="IPR013083">
    <property type="entry name" value="Znf_RING/FYVE/PHD"/>
</dbReference>
<evidence type="ECO:0000313" key="13">
    <source>
        <dbReference type="Proteomes" id="UP000663879"/>
    </source>
</evidence>
<sequence length="696" mass="81263">MANFSRINSANGELNSNSRFFLIRFLNYNPIFKPYFRSNCTWRSVCLKSYLNKLHENIDSLLAYFILNVKVFLNVKSKFLLNFLYGKKMPVTKKIFESLNEHPLFKKNSNLNKSTNKLIETKPKQDEPIITVTDYSVKNIKSSSLSNIMDKPFTLYSSTEFLYPSSQPLRKSQSVSHNNLLTLANNGYLEPVVKEEYSQPFPLPELSFLNLTLSRNSSDRSMSSMSQDIKYLNDSIDLDAMAAQRKCELISKLINDLQEYLVVVKILDEDYSEEVQSFNLKATIDTKSLENIFIIVVDLHSLISQRFVPQLKIRLENQNKKNSNKMICDIFAIDIENLQLYERYIEQLETFLKNLHRSSRFTQFKQFTIDLDKRVEAKYKLELSKIRHPFKKTFLSYLAYVINFPNIINQFLIAYENFISVENVEFKYFNEIIEYFNDLATKSIERIENTKNFETIASIQKRIGSKFCIINKKRSFVKEGVLYALSPFLRKVIKIYVILLNDLLIICDFRNNDFENLKPKKPIDVTGMSVSNDVNEYITGKPEKLSTNPFGLVNEDNGFAIHAPSILKVFRLFTRNMQEKKSWIDAFGSVCNANKFYTELDRTNLGKQKPKLMPFNLFPYCFKCKSEFTTFVRRNHCKACGYVFCPACSRVQVKLEYENGKASRVCDICCDFLYKTFRTGPPSFEQIQQSLRKIEF</sequence>
<evidence type="ECO:0000256" key="5">
    <source>
        <dbReference type="ARBA" id="ARBA00022771"/>
    </source>
</evidence>
<evidence type="ECO:0000256" key="7">
    <source>
        <dbReference type="ARBA" id="ARBA00023212"/>
    </source>
</evidence>
<comment type="caution">
    <text evidence="12">The sequence shown here is derived from an EMBL/GenBank/DDBJ whole genome shotgun (WGS) entry which is preliminary data.</text>
</comment>
<keyword evidence="13" id="KW-1185">Reference proteome</keyword>
<feature type="domain" description="FYVE-type" evidence="11">
    <location>
        <begin position="621"/>
        <end position="674"/>
    </location>
</feature>
<dbReference type="Gene3D" id="2.30.29.30">
    <property type="entry name" value="Pleckstrin-homology domain (PH domain)/Phosphotyrosine-binding domain (PTB)"/>
    <property type="match status" value="1"/>
</dbReference>
<evidence type="ECO:0000256" key="1">
    <source>
        <dbReference type="ARBA" id="ARBA00004245"/>
    </source>
</evidence>
<evidence type="ECO:0000259" key="11">
    <source>
        <dbReference type="PROSITE" id="PS50178"/>
    </source>
</evidence>
<evidence type="ECO:0000256" key="3">
    <source>
        <dbReference type="ARBA" id="ARBA00022658"/>
    </source>
</evidence>
<dbReference type="SMART" id="SM00233">
    <property type="entry name" value="PH"/>
    <property type="match status" value="1"/>
</dbReference>
<dbReference type="EMBL" id="CAJNOC010000166">
    <property type="protein sequence ID" value="CAF0721765.1"/>
    <property type="molecule type" value="Genomic_DNA"/>
</dbReference>
<dbReference type="Pfam" id="PF01363">
    <property type="entry name" value="FYVE"/>
    <property type="match status" value="1"/>
</dbReference>
<dbReference type="GO" id="GO:0005737">
    <property type="term" value="C:cytoplasm"/>
    <property type="evidence" value="ECO:0007669"/>
    <property type="project" value="TreeGrafter"/>
</dbReference>
<evidence type="ECO:0008006" key="14">
    <source>
        <dbReference type="Google" id="ProtNLM"/>
    </source>
</evidence>
<reference evidence="12" key="1">
    <citation type="submission" date="2021-02" db="EMBL/GenBank/DDBJ databases">
        <authorList>
            <person name="Nowell W R."/>
        </authorList>
    </citation>
    <scope>NUCLEOTIDE SEQUENCE</scope>
    <source>
        <strain evidence="12">Ploen Becks lab</strain>
    </source>
</reference>
<dbReference type="Gene3D" id="1.20.900.10">
    <property type="entry name" value="Dbl homology (DH) domain"/>
    <property type="match status" value="1"/>
</dbReference>
<dbReference type="InterPro" id="IPR001849">
    <property type="entry name" value="PH_domain"/>
</dbReference>
<dbReference type="PANTHER" id="PTHR12673:SF159">
    <property type="entry name" value="LD03170P"/>
    <property type="match status" value="1"/>
</dbReference>
<dbReference type="InterPro" id="IPR035899">
    <property type="entry name" value="DBL_dom_sf"/>
</dbReference>
<evidence type="ECO:0000256" key="2">
    <source>
        <dbReference type="ARBA" id="ARBA00022490"/>
    </source>
</evidence>
<dbReference type="InterPro" id="IPR011011">
    <property type="entry name" value="Znf_FYVE_PHD"/>
</dbReference>
<dbReference type="AlphaFoldDB" id="A0A813MHY6"/>
<evidence type="ECO:0000313" key="12">
    <source>
        <dbReference type="EMBL" id="CAF0721765.1"/>
    </source>
</evidence>
<dbReference type="InterPro" id="IPR017455">
    <property type="entry name" value="Znf_FYVE-rel"/>
</dbReference>
<name>A0A813MHY6_9BILA</name>
<dbReference type="InterPro" id="IPR000306">
    <property type="entry name" value="Znf_FYVE"/>
</dbReference>
<dbReference type="PROSITE" id="PS50010">
    <property type="entry name" value="DH_2"/>
    <property type="match status" value="1"/>
</dbReference>
<comment type="subcellular location">
    <subcellularLocation>
        <location evidence="1">Cytoplasm</location>
        <location evidence="1">Cytoskeleton</location>
    </subcellularLocation>
</comment>
<dbReference type="PROSITE" id="PS50003">
    <property type="entry name" value="PH_DOMAIN"/>
    <property type="match status" value="1"/>
</dbReference>
<dbReference type="GO" id="GO:0005856">
    <property type="term" value="C:cytoskeleton"/>
    <property type="evidence" value="ECO:0007669"/>
    <property type="project" value="UniProtKB-SubCell"/>
</dbReference>
<keyword evidence="5 8" id="KW-0863">Zinc-finger</keyword>
<accession>A0A813MHY6</accession>
<dbReference type="Proteomes" id="UP000663879">
    <property type="component" value="Unassembled WGS sequence"/>
</dbReference>
<proteinExistence type="predicted"/>
<dbReference type="GO" id="GO:0008270">
    <property type="term" value="F:zinc ion binding"/>
    <property type="evidence" value="ECO:0007669"/>
    <property type="project" value="UniProtKB-KW"/>
</dbReference>
<organism evidence="12 13">
    <name type="scientific">Brachionus calyciflorus</name>
    <dbReference type="NCBI Taxonomy" id="104777"/>
    <lineage>
        <taxon>Eukaryota</taxon>
        <taxon>Metazoa</taxon>
        <taxon>Spiralia</taxon>
        <taxon>Gnathifera</taxon>
        <taxon>Rotifera</taxon>
        <taxon>Eurotatoria</taxon>
        <taxon>Monogononta</taxon>
        <taxon>Pseudotrocha</taxon>
        <taxon>Ploima</taxon>
        <taxon>Brachionidae</taxon>
        <taxon>Brachionus</taxon>
    </lineage>
</organism>
<dbReference type="PROSITE" id="PS50178">
    <property type="entry name" value="ZF_FYVE"/>
    <property type="match status" value="1"/>
</dbReference>
<evidence type="ECO:0000259" key="9">
    <source>
        <dbReference type="PROSITE" id="PS50003"/>
    </source>
</evidence>
<keyword evidence="4" id="KW-0479">Metal-binding</keyword>
<dbReference type="SUPFAM" id="SSF57903">
    <property type="entry name" value="FYVE/PHD zinc finger"/>
    <property type="match status" value="1"/>
</dbReference>
<evidence type="ECO:0000256" key="8">
    <source>
        <dbReference type="PROSITE-ProRule" id="PRU00091"/>
    </source>
</evidence>
<protein>
    <recommendedName>
        <fullName evidence="14">FYVE-type domain-containing protein</fullName>
    </recommendedName>
</protein>
<keyword evidence="3" id="KW-0344">Guanine-nucleotide releasing factor</keyword>
<evidence type="ECO:0000256" key="6">
    <source>
        <dbReference type="ARBA" id="ARBA00022833"/>
    </source>
</evidence>
<dbReference type="InterPro" id="IPR051092">
    <property type="entry name" value="FYVE_RhoGEF_PH"/>
</dbReference>
<keyword evidence="7" id="KW-0206">Cytoskeleton</keyword>
<dbReference type="SMART" id="SM00064">
    <property type="entry name" value="FYVE"/>
    <property type="match status" value="1"/>
</dbReference>
<dbReference type="SUPFAM" id="SSF50729">
    <property type="entry name" value="PH domain-like"/>
    <property type="match status" value="1"/>
</dbReference>
<keyword evidence="6" id="KW-0862">Zinc</keyword>
<dbReference type="PANTHER" id="PTHR12673">
    <property type="entry name" value="FACIOGENITAL DYSPLASIA PROTEIN"/>
    <property type="match status" value="1"/>
</dbReference>
<evidence type="ECO:0000256" key="4">
    <source>
        <dbReference type="ARBA" id="ARBA00022723"/>
    </source>
</evidence>
<feature type="domain" description="PH" evidence="9">
    <location>
        <begin position="475"/>
        <end position="592"/>
    </location>
</feature>
<dbReference type="InterPro" id="IPR011993">
    <property type="entry name" value="PH-like_dom_sf"/>
</dbReference>
<dbReference type="OrthoDB" id="660555at2759"/>
<keyword evidence="2" id="KW-0963">Cytoplasm</keyword>
<dbReference type="Gene3D" id="3.30.40.10">
    <property type="entry name" value="Zinc/RING finger domain, C3HC4 (zinc finger)"/>
    <property type="match status" value="1"/>
</dbReference>
<dbReference type="GO" id="GO:0005085">
    <property type="term" value="F:guanyl-nucleotide exchange factor activity"/>
    <property type="evidence" value="ECO:0007669"/>
    <property type="project" value="UniProtKB-KW"/>
</dbReference>
<dbReference type="InterPro" id="IPR000219">
    <property type="entry name" value="DH_dom"/>
</dbReference>